<evidence type="ECO:0000313" key="6">
    <source>
        <dbReference type="EMBL" id="MDR6292913.1"/>
    </source>
</evidence>
<organism evidence="6 7">
    <name type="scientific">Inquilinus ginsengisoli</name>
    <dbReference type="NCBI Taxonomy" id="363840"/>
    <lineage>
        <taxon>Bacteria</taxon>
        <taxon>Pseudomonadati</taxon>
        <taxon>Pseudomonadota</taxon>
        <taxon>Alphaproteobacteria</taxon>
        <taxon>Rhodospirillales</taxon>
        <taxon>Rhodospirillaceae</taxon>
        <taxon>Inquilinus</taxon>
    </lineage>
</organism>
<evidence type="ECO:0000313" key="7">
    <source>
        <dbReference type="Proteomes" id="UP001262410"/>
    </source>
</evidence>
<dbReference type="Gene3D" id="3.40.190.10">
    <property type="entry name" value="Periplasmic binding protein-like II"/>
    <property type="match status" value="2"/>
</dbReference>
<evidence type="ECO:0000259" key="5">
    <source>
        <dbReference type="PROSITE" id="PS50931"/>
    </source>
</evidence>
<proteinExistence type="inferred from homology"/>
<name>A0ABU1JX87_9PROT</name>
<reference evidence="6 7" key="1">
    <citation type="submission" date="2023-07" db="EMBL/GenBank/DDBJ databases">
        <title>Sorghum-associated microbial communities from plants grown in Nebraska, USA.</title>
        <authorList>
            <person name="Schachtman D."/>
        </authorList>
    </citation>
    <scope>NUCLEOTIDE SEQUENCE [LARGE SCALE GENOMIC DNA]</scope>
    <source>
        <strain evidence="6 7">584</strain>
    </source>
</reference>
<keyword evidence="7" id="KW-1185">Reference proteome</keyword>
<feature type="domain" description="HTH lysR-type" evidence="5">
    <location>
        <begin position="1"/>
        <end position="58"/>
    </location>
</feature>
<dbReference type="InterPro" id="IPR036388">
    <property type="entry name" value="WH-like_DNA-bd_sf"/>
</dbReference>
<sequence>MEMHQIRYFLAVCDQLNFTRAAEICHVAQPSLTRAIKLLEEELGGPLFHRERANTHLSELGRMLLPYLQQVYDQTQAAKKTALELTTGKRLQLRLGIMCTIAPAIVLDLIEVVRKRYPALELMMVDASARALEEQLLAGELEAAIYCIPGERANERLHYIDLFREFFMIAIPAGHDLAERSEIRVRDLDGESYVNRRNCEIYECASAVFAAQNVRCPMIYSSERDDWVLAMIAAGLGFGFIPKYSITHPGVVARACVEPEFWRDVSLVTVRGRPHSPALGMLVRESMRMEWLGKEPLALQAAGPP</sequence>
<comment type="similarity">
    <text evidence="1">Belongs to the LysR transcriptional regulatory family.</text>
</comment>
<evidence type="ECO:0000256" key="2">
    <source>
        <dbReference type="ARBA" id="ARBA00023015"/>
    </source>
</evidence>
<dbReference type="SUPFAM" id="SSF46785">
    <property type="entry name" value="Winged helix' DNA-binding domain"/>
    <property type="match status" value="1"/>
</dbReference>
<dbReference type="SUPFAM" id="SSF53850">
    <property type="entry name" value="Periplasmic binding protein-like II"/>
    <property type="match status" value="1"/>
</dbReference>
<evidence type="ECO:0000256" key="1">
    <source>
        <dbReference type="ARBA" id="ARBA00009437"/>
    </source>
</evidence>
<dbReference type="GO" id="GO:0003677">
    <property type="term" value="F:DNA binding"/>
    <property type="evidence" value="ECO:0007669"/>
    <property type="project" value="UniProtKB-KW"/>
</dbReference>
<comment type="caution">
    <text evidence="6">The sequence shown here is derived from an EMBL/GenBank/DDBJ whole genome shotgun (WGS) entry which is preliminary data.</text>
</comment>
<dbReference type="Gene3D" id="1.10.10.10">
    <property type="entry name" value="Winged helix-like DNA-binding domain superfamily/Winged helix DNA-binding domain"/>
    <property type="match status" value="1"/>
</dbReference>
<evidence type="ECO:0000256" key="3">
    <source>
        <dbReference type="ARBA" id="ARBA00023125"/>
    </source>
</evidence>
<keyword evidence="4" id="KW-0804">Transcription</keyword>
<dbReference type="Pfam" id="PF00126">
    <property type="entry name" value="HTH_1"/>
    <property type="match status" value="1"/>
</dbReference>
<dbReference type="Proteomes" id="UP001262410">
    <property type="component" value="Unassembled WGS sequence"/>
</dbReference>
<dbReference type="RefSeq" id="WP_309799429.1">
    <property type="nucleotide sequence ID" value="NZ_JAVDPW010000010.1"/>
</dbReference>
<dbReference type="PANTHER" id="PTHR30346:SF28">
    <property type="entry name" value="HTH-TYPE TRANSCRIPTIONAL REGULATOR CYNR"/>
    <property type="match status" value="1"/>
</dbReference>
<gene>
    <name evidence="6" type="ORF">E9232_005458</name>
</gene>
<dbReference type="PROSITE" id="PS50931">
    <property type="entry name" value="HTH_LYSR"/>
    <property type="match status" value="1"/>
</dbReference>
<dbReference type="InterPro" id="IPR000847">
    <property type="entry name" value="LysR_HTH_N"/>
</dbReference>
<dbReference type="InterPro" id="IPR036390">
    <property type="entry name" value="WH_DNA-bd_sf"/>
</dbReference>
<dbReference type="EMBL" id="JAVDPW010000010">
    <property type="protein sequence ID" value="MDR6292913.1"/>
    <property type="molecule type" value="Genomic_DNA"/>
</dbReference>
<dbReference type="InterPro" id="IPR005119">
    <property type="entry name" value="LysR_subst-bd"/>
</dbReference>
<dbReference type="Pfam" id="PF03466">
    <property type="entry name" value="LysR_substrate"/>
    <property type="match status" value="1"/>
</dbReference>
<evidence type="ECO:0000256" key="4">
    <source>
        <dbReference type="ARBA" id="ARBA00023163"/>
    </source>
</evidence>
<dbReference type="PANTHER" id="PTHR30346">
    <property type="entry name" value="TRANSCRIPTIONAL DUAL REGULATOR HCAR-RELATED"/>
    <property type="match status" value="1"/>
</dbReference>
<keyword evidence="2" id="KW-0805">Transcription regulation</keyword>
<dbReference type="CDD" id="cd05466">
    <property type="entry name" value="PBP2_LTTR_substrate"/>
    <property type="match status" value="1"/>
</dbReference>
<accession>A0ABU1JX87</accession>
<keyword evidence="3 6" id="KW-0238">DNA-binding</keyword>
<dbReference type="PRINTS" id="PR00039">
    <property type="entry name" value="HTHLYSR"/>
</dbReference>
<protein>
    <submittedName>
        <fullName evidence="6">DNA-binding transcriptional LysR family regulator</fullName>
    </submittedName>
</protein>